<comment type="caution">
    <text evidence="1">The sequence shown here is derived from an EMBL/GenBank/DDBJ whole genome shotgun (WGS) entry which is preliminary data.</text>
</comment>
<name>X1S5F5_9ZZZZ</name>
<proteinExistence type="predicted"/>
<accession>X1S5F5</accession>
<gene>
    <name evidence="1" type="ORF">S06H3_65637</name>
</gene>
<organism evidence="1">
    <name type="scientific">marine sediment metagenome</name>
    <dbReference type="NCBI Taxonomy" id="412755"/>
    <lineage>
        <taxon>unclassified sequences</taxon>
        <taxon>metagenomes</taxon>
        <taxon>ecological metagenomes</taxon>
    </lineage>
</organism>
<dbReference type="AlphaFoldDB" id="X1S5F5"/>
<sequence>GVKAGTFYGTGTARTNRDFNVIGEVAVGSQSVTGCDCDVETDDLVGLFFTAGAIEKEETGYSGIYFKYGDFFGGGDILFTATKTLFGPS</sequence>
<feature type="non-terminal residue" evidence="1">
    <location>
        <position position="1"/>
    </location>
</feature>
<feature type="non-terminal residue" evidence="1">
    <location>
        <position position="89"/>
    </location>
</feature>
<protein>
    <submittedName>
        <fullName evidence="1">Uncharacterized protein</fullName>
    </submittedName>
</protein>
<reference evidence="1" key="1">
    <citation type="journal article" date="2014" name="Front. Microbiol.">
        <title>High frequency of phylogenetically diverse reductive dehalogenase-homologous genes in deep subseafloor sedimentary metagenomes.</title>
        <authorList>
            <person name="Kawai M."/>
            <person name="Futagami T."/>
            <person name="Toyoda A."/>
            <person name="Takaki Y."/>
            <person name="Nishi S."/>
            <person name="Hori S."/>
            <person name="Arai W."/>
            <person name="Tsubouchi T."/>
            <person name="Morono Y."/>
            <person name="Uchiyama I."/>
            <person name="Ito T."/>
            <person name="Fujiyama A."/>
            <person name="Inagaki F."/>
            <person name="Takami H."/>
        </authorList>
    </citation>
    <scope>NUCLEOTIDE SEQUENCE</scope>
    <source>
        <strain evidence="1">Expedition CK06-06</strain>
    </source>
</reference>
<dbReference type="EMBL" id="BARV01044285">
    <property type="protein sequence ID" value="GAI70675.1"/>
    <property type="molecule type" value="Genomic_DNA"/>
</dbReference>
<evidence type="ECO:0000313" key="1">
    <source>
        <dbReference type="EMBL" id="GAI70675.1"/>
    </source>
</evidence>